<keyword evidence="9" id="KW-1185">Reference proteome</keyword>
<reference evidence="8 9" key="1">
    <citation type="submission" date="2023-12" db="EMBL/GenBank/DDBJ databases">
        <title>Genome sequencing and assembly of bacterial species from a model synthetic community.</title>
        <authorList>
            <person name="Hogle S.L."/>
        </authorList>
    </citation>
    <scope>NUCLEOTIDE SEQUENCE [LARGE SCALE GENOMIC DNA]</scope>
    <source>
        <strain evidence="8 9">HAMBI 2494</strain>
    </source>
</reference>
<sequence length="259" mass="27821">MVSSFIVAEEISVEFPIYENSHRSLKKAVLNLTTGGRIGQDAGRHAVVRALDNLTFSFTDGERIGLVGHNGSGKTTLLRALSGVYAPVRGKLSTRGKIASLLDVSMGLDPDATGFENIYLRGILDGLPPARIKSKIDEIADFSELGEYLNLPVRTYSSGMMLRLAFAISTSIEADILIMDEWLSVGDADFSVKAAQRLETLVGNASIVVVATHDPSLIERVCTRKISLEHGKMVSDEPVVPAIVPPTEAEPNGSARQTA</sequence>
<proteinExistence type="inferred from homology"/>
<evidence type="ECO:0000256" key="3">
    <source>
        <dbReference type="ARBA" id="ARBA00022475"/>
    </source>
</evidence>
<dbReference type="SMART" id="SM00382">
    <property type="entry name" value="AAA"/>
    <property type="match status" value="1"/>
</dbReference>
<evidence type="ECO:0000313" key="9">
    <source>
        <dbReference type="Proteomes" id="UP001325479"/>
    </source>
</evidence>
<evidence type="ECO:0000256" key="5">
    <source>
        <dbReference type="ARBA" id="ARBA00022741"/>
    </source>
</evidence>
<dbReference type="Gene3D" id="3.40.50.300">
    <property type="entry name" value="P-loop containing nucleotide triphosphate hydrolases"/>
    <property type="match status" value="1"/>
</dbReference>
<accession>A0ABZ0WUT4</accession>
<dbReference type="PANTHER" id="PTHR46743">
    <property type="entry name" value="TEICHOIC ACIDS EXPORT ATP-BINDING PROTEIN TAGH"/>
    <property type="match status" value="1"/>
</dbReference>
<evidence type="ECO:0000259" key="7">
    <source>
        <dbReference type="PROSITE" id="PS50893"/>
    </source>
</evidence>
<dbReference type="SUPFAM" id="SSF52540">
    <property type="entry name" value="P-loop containing nucleoside triphosphate hydrolases"/>
    <property type="match status" value="1"/>
</dbReference>
<keyword evidence="4" id="KW-0472">Membrane</keyword>
<dbReference type="PANTHER" id="PTHR46743:SF2">
    <property type="entry name" value="TEICHOIC ACIDS EXPORT ATP-BINDING PROTEIN TAGH"/>
    <property type="match status" value="1"/>
</dbReference>
<evidence type="ECO:0000256" key="6">
    <source>
        <dbReference type="ARBA" id="ARBA00022840"/>
    </source>
</evidence>
<gene>
    <name evidence="8" type="ORF">U0042_22760</name>
</gene>
<dbReference type="Pfam" id="PF00005">
    <property type="entry name" value="ABC_tran"/>
    <property type="match status" value="1"/>
</dbReference>
<dbReference type="Proteomes" id="UP001325479">
    <property type="component" value="Chromosome"/>
</dbReference>
<keyword evidence="4" id="KW-0997">Cell inner membrane</keyword>
<evidence type="ECO:0000256" key="4">
    <source>
        <dbReference type="ARBA" id="ARBA00022519"/>
    </source>
</evidence>
<dbReference type="GO" id="GO:0005524">
    <property type="term" value="F:ATP binding"/>
    <property type="evidence" value="ECO:0007669"/>
    <property type="project" value="UniProtKB-KW"/>
</dbReference>
<evidence type="ECO:0000256" key="1">
    <source>
        <dbReference type="ARBA" id="ARBA00005417"/>
    </source>
</evidence>
<keyword evidence="2" id="KW-0813">Transport</keyword>
<dbReference type="InterPro" id="IPR027417">
    <property type="entry name" value="P-loop_NTPase"/>
</dbReference>
<dbReference type="EMBL" id="CP139965">
    <property type="protein sequence ID" value="WQD81127.1"/>
    <property type="molecule type" value="Genomic_DNA"/>
</dbReference>
<dbReference type="InterPro" id="IPR003439">
    <property type="entry name" value="ABC_transporter-like_ATP-bd"/>
</dbReference>
<organism evidence="8 9">
    <name type="scientific">Paraburkholderia kururiensis</name>
    <dbReference type="NCBI Taxonomy" id="984307"/>
    <lineage>
        <taxon>Bacteria</taxon>
        <taxon>Pseudomonadati</taxon>
        <taxon>Pseudomonadota</taxon>
        <taxon>Betaproteobacteria</taxon>
        <taxon>Burkholderiales</taxon>
        <taxon>Burkholderiaceae</taxon>
        <taxon>Paraburkholderia</taxon>
    </lineage>
</organism>
<protein>
    <submittedName>
        <fullName evidence="8">ABC transporter ATP-binding protein</fullName>
    </submittedName>
</protein>
<dbReference type="PROSITE" id="PS50893">
    <property type="entry name" value="ABC_TRANSPORTER_2"/>
    <property type="match status" value="1"/>
</dbReference>
<dbReference type="InterPro" id="IPR015860">
    <property type="entry name" value="ABC_transpr_TagH-like"/>
</dbReference>
<keyword evidence="3" id="KW-1003">Cell membrane</keyword>
<dbReference type="RefSeq" id="WP_114809021.1">
    <property type="nucleotide sequence ID" value="NZ_CP139965.1"/>
</dbReference>
<name>A0ABZ0WUT4_9BURK</name>
<feature type="domain" description="ABC transporter" evidence="7">
    <location>
        <begin position="30"/>
        <end position="255"/>
    </location>
</feature>
<dbReference type="InterPro" id="IPR003593">
    <property type="entry name" value="AAA+_ATPase"/>
</dbReference>
<evidence type="ECO:0000313" key="8">
    <source>
        <dbReference type="EMBL" id="WQD81127.1"/>
    </source>
</evidence>
<keyword evidence="5" id="KW-0547">Nucleotide-binding</keyword>
<comment type="similarity">
    <text evidence="1">Belongs to the ABC transporter superfamily.</text>
</comment>
<dbReference type="InterPro" id="IPR050683">
    <property type="entry name" value="Bact_Polysacc_Export_ATP-bd"/>
</dbReference>
<dbReference type="CDD" id="cd03220">
    <property type="entry name" value="ABC_KpsT_Wzt"/>
    <property type="match status" value="1"/>
</dbReference>
<keyword evidence="6 8" id="KW-0067">ATP-binding</keyword>
<evidence type="ECO:0000256" key="2">
    <source>
        <dbReference type="ARBA" id="ARBA00022448"/>
    </source>
</evidence>